<reference evidence="2 3" key="1">
    <citation type="submission" date="2024-09" db="EMBL/GenBank/DDBJ databases">
        <title>Floridaenema gen nov. (Aerosakkonemataceae, Aerosakkonematales ord. nov., Cyanobacteria) from benthic tropical and subtropical fresh waters, with the description of four new species.</title>
        <authorList>
            <person name="Moretto J.A."/>
            <person name="Berthold D.E."/>
            <person name="Lefler F.W."/>
            <person name="Huang I.-S."/>
            <person name="Laughinghouse H. IV."/>
        </authorList>
    </citation>
    <scope>NUCLEOTIDE SEQUENCE [LARGE SCALE GENOMIC DNA]</scope>
    <source>
        <strain evidence="2 3">BLCC-F167</strain>
    </source>
</reference>
<keyword evidence="3" id="KW-1185">Reference proteome</keyword>
<evidence type="ECO:0000313" key="3">
    <source>
        <dbReference type="Proteomes" id="UP001576780"/>
    </source>
</evidence>
<evidence type="ECO:0000313" key="2">
    <source>
        <dbReference type="EMBL" id="MFB2833483.1"/>
    </source>
</evidence>
<proteinExistence type="predicted"/>
<organism evidence="2 3">
    <name type="scientific">Floridaenema evergladense BLCC-F167</name>
    <dbReference type="NCBI Taxonomy" id="3153639"/>
    <lineage>
        <taxon>Bacteria</taxon>
        <taxon>Bacillati</taxon>
        <taxon>Cyanobacteriota</taxon>
        <taxon>Cyanophyceae</taxon>
        <taxon>Oscillatoriophycideae</taxon>
        <taxon>Aerosakkonematales</taxon>
        <taxon>Aerosakkonemataceae</taxon>
        <taxon>Floridanema</taxon>
        <taxon>Floridanema evergladense</taxon>
    </lineage>
</organism>
<sequence>MPLPQNFSEWEHLQNQVRRLHNERVREFFADVDQDDDISSPRGSLKQACLLKDKDSAIITAVRMMFFEFSVGNARSLQAPIYGMPVDQFQEEFEVSYRPMVRLYFSQDLAAVPNDLPPIRQEISFRLMNETSETISNGDLSLLANKIRTKFWTYDFNKGKIKTTYTDPSKGYRLSINAISESEGLNVIQDVLSIQGHTIEDKFLNVKDKPRLSSDNSPGTKTILGKPRKGRRWRPTGTVRFRFANISICGLAKDPILVDKTGTFPQAIISN</sequence>
<gene>
    <name evidence="2" type="ORF">ACE1CA_03020</name>
</gene>
<dbReference type="EMBL" id="JBHFNT010000035">
    <property type="protein sequence ID" value="MFB2833483.1"/>
    <property type="molecule type" value="Genomic_DNA"/>
</dbReference>
<dbReference type="Proteomes" id="UP001576780">
    <property type="component" value="Unassembled WGS sequence"/>
</dbReference>
<comment type="caution">
    <text evidence="2">The sequence shown here is derived from an EMBL/GenBank/DDBJ whole genome shotgun (WGS) entry which is preliminary data.</text>
</comment>
<evidence type="ECO:0000256" key="1">
    <source>
        <dbReference type="SAM" id="MobiDB-lite"/>
    </source>
</evidence>
<protein>
    <submittedName>
        <fullName evidence="2">Uncharacterized protein</fullName>
    </submittedName>
</protein>
<name>A0ABV4WEH6_9CYAN</name>
<dbReference type="RefSeq" id="WP_413275940.1">
    <property type="nucleotide sequence ID" value="NZ_JBHFNT010000035.1"/>
</dbReference>
<accession>A0ABV4WEH6</accession>
<feature type="region of interest" description="Disordered" evidence="1">
    <location>
        <begin position="210"/>
        <end position="232"/>
    </location>
</feature>